<sequence length="279" mass="32568">MHILPYGQLSHYQRRLVHQLLQNNRFFPPVITPPPAEHQQWTIWEGNTVCATIGLHVFEHSVQILNAAYTNLQAFRALAHDVHYRALSYSPKHIDVQIIPPHDFGLVSTWTTLGYVLSSEQFRLIGLTHERVPSVQFKPLTLRNRHLFLNIRNDAVRTSDFLFSYELEHLNYLIDQGALPYLVYDQKTVIGTIVIQTHKQTVRLLEMACLPQLKNQGYGRRILDTFQAKLRKKNILSFEVYCFSAHQEALRLYQPALFCDLQIFSHWHRYCCDTVSLTT</sequence>
<dbReference type="RefSeq" id="WP_028106932.1">
    <property type="nucleotide sequence ID" value="NZ_LVVL01000015.1"/>
</dbReference>
<gene>
    <name evidence="2" type="ORF">A3783_12090</name>
</gene>
<proteinExistence type="predicted"/>
<protein>
    <recommendedName>
        <fullName evidence="1">N-acetyltransferase domain-containing protein</fullName>
    </recommendedName>
</protein>
<dbReference type="Gene3D" id="3.40.630.30">
    <property type="match status" value="1"/>
</dbReference>
<dbReference type="Proteomes" id="UP000078447">
    <property type="component" value="Unassembled WGS sequence"/>
</dbReference>
<comment type="caution">
    <text evidence="2">The sequence shown here is derived from an EMBL/GenBank/DDBJ whole genome shotgun (WGS) entry which is preliminary data.</text>
</comment>
<dbReference type="EMBL" id="LVVL01000015">
    <property type="protein sequence ID" value="OAN12277.1"/>
    <property type="molecule type" value="Genomic_DNA"/>
</dbReference>
<organism evidence="2 3">
    <name type="scientific">Exiguobacterium undae</name>
    <dbReference type="NCBI Taxonomy" id="169177"/>
    <lineage>
        <taxon>Bacteria</taxon>
        <taxon>Bacillati</taxon>
        <taxon>Bacillota</taxon>
        <taxon>Bacilli</taxon>
        <taxon>Bacillales</taxon>
        <taxon>Bacillales Family XII. Incertae Sedis</taxon>
        <taxon>Exiguobacterium</taxon>
    </lineage>
</organism>
<feature type="domain" description="N-acetyltransferase" evidence="1">
    <location>
        <begin position="135"/>
        <end position="279"/>
    </location>
</feature>
<dbReference type="SUPFAM" id="SSF55729">
    <property type="entry name" value="Acyl-CoA N-acyltransferases (Nat)"/>
    <property type="match status" value="1"/>
</dbReference>
<dbReference type="CDD" id="cd04301">
    <property type="entry name" value="NAT_SF"/>
    <property type="match status" value="1"/>
</dbReference>
<dbReference type="InterPro" id="IPR000182">
    <property type="entry name" value="GNAT_dom"/>
</dbReference>
<dbReference type="PROSITE" id="PS51186">
    <property type="entry name" value="GNAT"/>
    <property type="match status" value="1"/>
</dbReference>
<evidence type="ECO:0000313" key="3">
    <source>
        <dbReference type="Proteomes" id="UP000078447"/>
    </source>
</evidence>
<evidence type="ECO:0000313" key="2">
    <source>
        <dbReference type="EMBL" id="OAN12277.1"/>
    </source>
</evidence>
<keyword evidence="3" id="KW-1185">Reference proteome</keyword>
<evidence type="ECO:0000259" key="1">
    <source>
        <dbReference type="PROSITE" id="PS51186"/>
    </source>
</evidence>
<dbReference type="InterPro" id="IPR016181">
    <property type="entry name" value="Acyl_CoA_acyltransferase"/>
</dbReference>
<accession>A0ABX2V6M4</accession>
<reference evidence="2 3" key="1">
    <citation type="submission" date="2016-03" db="EMBL/GenBank/DDBJ databases">
        <authorList>
            <person name="Cho S.-Y."/>
            <person name="Lim S."/>
            <person name="Kim H."/>
            <person name="Soh E.H."/>
            <person name="Moon J.S."/>
        </authorList>
    </citation>
    <scope>NUCLEOTIDE SEQUENCE [LARGE SCALE GENOMIC DNA]</scope>
    <source>
        <strain evidence="2 3">KCTC 3810</strain>
    </source>
</reference>
<dbReference type="Pfam" id="PF00583">
    <property type="entry name" value="Acetyltransf_1"/>
    <property type="match status" value="1"/>
</dbReference>
<name>A0ABX2V6M4_9BACL</name>